<keyword evidence="3" id="KW-1185">Reference proteome</keyword>
<sequence>MRKLIVAAFVSLDGVLQGPGGPQEDTSEGFAYGGWTVPFADPVFGASIDALFAQPFDLLLGRHTYDIFAAHWPRVRADDNDAHLAKLFNGVTKHVATHRPESLDWQNSRALGDDVIGALRTLKAQDGPDLLTQGSGALVQQLLATDLVDTLQLMTFPVLLGAGKRLFGTDAQAVTFSLQTSVVSPTGIVVSRYTRAGAVETGSFGLD</sequence>
<organism evidence="2 3">
    <name type="scientific">Luteimonas fraxinea</name>
    <dbReference type="NCBI Taxonomy" id="2901869"/>
    <lineage>
        <taxon>Bacteria</taxon>
        <taxon>Pseudomonadati</taxon>
        <taxon>Pseudomonadota</taxon>
        <taxon>Gammaproteobacteria</taxon>
        <taxon>Lysobacterales</taxon>
        <taxon>Lysobacteraceae</taxon>
        <taxon>Luteimonas</taxon>
    </lineage>
</organism>
<evidence type="ECO:0000259" key="1">
    <source>
        <dbReference type="Pfam" id="PF01872"/>
    </source>
</evidence>
<dbReference type="PANTHER" id="PTHR38011">
    <property type="entry name" value="DIHYDROFOLATE REDUCTASE FAMILY PROTEIN (AFU_ORTHOLOGUE AFUA_8G06820)"/>
    <property type="match status" value="1"/>
</dbReference>
<dbReference type="EMBL" id="JAJQKU010000001">
    <property type="protein sequence ID" value="MCD9096069.1"/>
    <property type="molecule type" value="Genomic_DNA"/>
</dbReference>
<gene>
    <name evidence="2" type="ORF">LTT95_03845</name>
</gene>
<protein>
    <submittedName>
        <fullName evidence="2">Dihydrofolate reductase family protein</fullName>
    </submittedName>
</protein>
<proteinExistence type="predicted"/>
<dbReference type="Proteomes" id="UP001430360">
    <property type="component" value="Unassembled WGS sequence"/>
</dbReference>
<dbReference type="PANTHER" id="PTHR38011:SF2">
    <property type="entry name" value="BIFUNCTIONAL DEAMINASE-REDUCTASE DOMAIN PROTEIN"/>
    <property type="match status" value="1"/>
</dbReference>
<dbReference type="Pfam" id="PF01872">
    <property type="entry name" value="RibD_C"/>
    <property type="match status" value="1"/>
</dbReference>
<dbReference type="SUPFAM" id="SSF53597">
    <property type="entry name" value="Dihydrofolate reductase-like"/>
    <property type="match status" value="1"/>
</dbReference>
<dbReference type="RefSeq" id="WP_232134550.1">
    <property type="nucleotide sequence ID" value="NZ_CP089507.1"/>
</dbReference>
<dbReference type="InterPro" id="IPR024072">
    <property type="entry name" value="DHFR-like_dom_sf"/>
</dbReference>
<name>A0ABS8UA35_9GAMM</name>
<comment type="caution">
    <text evidence="2">The sequence shown here is derived from an EMBL/GenBank/DDBJ whole genome shotgun (WGS) entry which is preliminary data.</text>
</comment>
<reference evidence="2" key="2">
    <citation type="journal article" date="2022" name="Syst. Appl. Microbiol.">
        <title>Physiological and genomic characterisation of Luteimonas fraxinea sp. nov., a bacterial species associated with trees tolerant to ash dieback.</title>
        <authorList>
            <person name="Ulrich K."/>
            <person name="Becker R."/>
            <person name="Behrendt U."/>
            <person name="Kube M."/>
            <person name="Schneck V."/>
            <person name="Ulrich A."/>
        </authorList>
    </citation>
    <scope>NUCLEOTIDE SEQUENCE</scope>
    <source>
        <strain evidence="2">A1P009</strain>
    </source>
</reference>
<evidence type="ECO:0000313" key="3">
    <source>
        <dbReference type="Proteomes" id="UP001430360"/>
    </source>
</evidence>
<dbReference type="InterPro" id="IPR050765">
    <property type="entry name" value="Riboflavin_Biosynth_HTPR"/>
</dbReference>
<dbReference type="InterPro" id="IPR002734">
    <property type="entry name" value="RibDG_C"/>
</dbReference>
<dbReference type="Gene3D" id="3.40.430.10">
    <property type="entry name" value="Dihydrofolate Reductase, subunit A"/>
    <property type="match status" value="1"/>
</dbReference>
<reference evidence="2" key="1">
    <citation type="submission" date="2021-12" db="EMBL/GenBank/DDBJ databases">
        <authorList>
            <person name="Ulrich A."/>
        </authorList>
    </citation>
    <scope>NUCLEOTIDE SEQUENCE</scope>
    <source>
        <strain evidence="2">A1P009</strain>
    </source>
</reference>
<feature type="domain" description="Bacterial bifunctional deaminase-reductase C-terminal" evidence="1">
    <location>
        <begin position="2"/>
        <end position="189"/>
    </location>
</feature>
<accession>A0ABS8UA35</accession>
<evidence type="ECO:0000313" key="2">
    <source>
        <dbReference type="EMBL" id="MCD9096069.1"/>
    </source>
</evidence>